<dbReference type="GO" id="GO:0006432">
    <property type="term" value="P:phenylalanyl-tRNA aminoacylation"/>
    <property type="evidence" value="ECO:0007669"/>
    <property type="project" value="InterPro"/>
</dbReference>
<dbReference type="AlphaFoldDB" id="A0A8J5C0E7"/>
<sequence length="195" mass="21913">MKKAVVNQNSSIPLPFAGEVQSTFIHVSRPPTTTPSSSTRNGEAGNDLGFRHPPFYPFASEVTAEILQVSAPHNLNLPKAVKRAYLVWFQEEQEAGDEDEEVIFKIGVAANRYDLLCLEGIAWALRIFIEKEASPLYTVTSVSPESILKMHVKPEALPPQEINFVPLKQSDIKLKKFLHIIENSPVYPVIYDRNR</sequence>
<dbReference type="InterPro" id="IPR040659">
    <property type="entry name" value="PhetRS_B1"/>
</dbReference>
<comment type="caution">
    <text evidence="2">The sequence shown here is derived from an EMBL/GenBank/DDBJ whole genome shotgun (WGS) entry which is preliminary data.</text>
</comment>
<reference evidence="2 3" key="1">
    <citation type="submission" date="2020-08" db="EMBL/GenBank/DDBJ databases">
        <title>Plant Genome Project.</title>
        <authorList>
            <person name="Zhang R.-G."/>
        </authorList>
    </citation>
    <scope>NUCLEOTIDE SEQUENCE [LARGE SCALE GENOMIC DNA]</scope>
    <source>
        <tissue evidence="2">Rhizome</tissue>
    </source>
</reference>
<dbReference type="InterPro" id="IPR045060">
    <property type="entry name" value="Phe-tRNA-ligase_IIc_bsu"/>
</dbReference>
<dbReference type="GO" id="GO:0004826">
    <property type="term" value="F:phenylalanine-tRNA ligase activity"/>
    <property type="evidence" value="ECO:0007669"/>
    <property type="project" value="InterPro"/>
</dbReference>
<dbReference type="PANTHER" id="PTHR10947:SF0">
    <property type="entry name" value="PHENYLALANINE--TRNA LIGASE BETA SUBUNIT"/>
    <property type="match status" value="1"/>
</dbReference>
<dbReference type="Pfam" id="PF18262">
    <property type="entry name" value="PhetRS_B1"/>
    <property type="match status" value="1"/>
</dbReference>
<feature type="domain" description="Phenylalanine--tRNA ligase beta subunit B1" evidence="1">
    <location>
        <begin position="92"/>
        <end position="131"/>
    </location>
</feature>
<proteinExistence type="predicted"/>
<dbReference type="Gene3D" id="3.30.56.10">
    <property type="match status" value="1"/>
</dbReference>
<gene>
    <name evidence="2" type="ORF">ZIOFF_076035</name>
</gene>
<keyword evidence="3" id="KW-1185">Reference proteome</keyword>
<evidence type="ECO:0000313" key="3">
    <source>
        <dbReference type="Proteomes" id="UP000734854"/>
    </source>
</evidence>
<dbReference type="PANTHER" id="PTHR10947">
    <property type="entry name" value="PHENYLALANYL-TRNA SYNTHETASE BETA CHAIN AND LEUCINE-RICH REPEAT-CONTAINING PROTEIN 47"/>
    <property type="match status" value="1"/>
</dbReference>
<accession>A0A8J5C0E7</accession>
<dbReference type="GO" id="GO:0009328">
    <property type="term" value="C:phenylalanine-tRNA ligase complex"/>
    <property type="evidence" value="ECO:0007669"/>
    <property type="project" value="TreeGrafter"/>
</dbReference>
<protein>
    <recommendedName>
        <fullName evidence="1">Phenylalanine--tRNA ligase beta subunit B1 domain-containing protein</fullName>
    </recommendedName>
</protein>
<organism evidence="2 3">
    <name type="scientific">Zingiber officinale</name>
    <name type="common">Ginger</name>
    <name type="synonym">Amomum zingiber</name>
    <dbReference type="NCBI Taxonomy" id="94328"/>
    <lineage>
        <taxon>Eukaryota</taxon>
        <taxon>Viridiplantae</taxon>
        <taxon>Streptophyta</taxon>
        <taxon>Embryophyta</taxon>
        <taxon>Tracheophyta</taxon>
        <taxon>Spermatophyta</taxon>
        <taxon>Magnoliopsida</taxon>
        <taxon>Liliopsida</taxon>
        <taxon>Zingiberales</taxon>
        <taxon>Zingiberaceae</taxon>
        <taxon>Zingiber</taxon>
    </lineage>
</organism>
<dbReference type="Proteomes" id="UP000734854">
    <property type="component" value="Unassembled WGS sequence"/>
</dbReference>
<evidence type="ECO:0000259" key="1">
    <source>
        <dbReference type="Pfam" id="PF18262"/>
    </source>
</evidence>
<dbReference type="EMBL" id="JACMSC010000192">
    <property type="protein sequence ID" value="KAG6466171.1"/>
    <property type="molecule type" value="Genomic_DNA"/>
</dbReference>
<evidence type="ECO:0000313" key="2">
    <source>
        <dbReference type="EMBL" id="KAG6466171.1"/>
    </source>
</evidence>
<name>A0A8J5C0E7_ZINOF</name>